<reference evidence="2" key="1">
    <citation type="journal article" date="2011" name="Genome Res.">
        <title>Phylogeny-wide analysis of social amoeba genomes highlights ancient origins for complex intercellular communication.</title>
        <authorList>
            <person name="Heidel A.J."/>
            <person name="Lawal H.M."/>
            <person name="Felder M."/>
            <person name="Schilde C."/>
            <person name="Helps N.R."/>
            <person name="Tunggal B."/>
            <person name="Rivero F."/>
            <person name="John U."/>
            <person name="Schleicher M."/>
            <person name="Eichinger L."/>
            <person name="Platzer M."/>
            <person name="Noegel A.A."/>
            <person name="Schaap P."/>
            <person name="Gloeckner G."/>
        </authorList>
    </citation>
    <scope>NUCLEOTIDE SEQUENCE [LARGE SCALE GENOMIC DNA]</scope>
    <source>
        <strain evidence="2">SH3</strain>
    </source>
</reference>
<evidence type="ECO:0000313" key="2">
    <source>
        <dbReference type="Proteomes" id="UP000007797"/>
    </source>
</evidence>
<accession>F4PQG2</accession>
<dbReference type="Proteomes" id="UP000007797">
    <property type="component" value="Unassembled WGS sequence"/>
</dbReference>
<proteinExistence type="predicted"/>
<evidence type="ECO:0000313" key="1">
    <source>
        <dbReference type="EMBL" id="EGG22625.1"/>
    </source>
</evidence>
<dbReference type="AlphaFoldDB" id="F4PQG2"/>
<sequence>MCGSSVYTRRIKEVQSMPITDFVSDEKDSLCKINEQAYYSYQHSMKRYNNTAKPLKDYYVGSVDFALPVYLIVKIFRYTWDMLLDKTIPPEPTETHYQRFRMALRLASVNKQLFSVISLFPVSMKLSYRDCSAMENKTWCVLKRPTKLTMQLEDANSLLAVKNLYPAHAELLSMVTKFKITRLLCRPFTFYHFNKLNTLLCVKKGLGPYTYLEEYFENVKHPMVKMVLPGGYQITNKIIVDSLVTLGAKTIHAEHKNLKKFIATYTASFFPRSMPPNTVLLNPPPPIVIDYYRGITHLRIYLEPYLFDTWIEKMHIFPSLVTLENTGAFALEFASRVYESQQNPFLSYFIVWCGLKDLVPAPNTNSKLEYLKEKWIYSNGTKRFGIKSNNKIKNKKRTKELDN</sequence>
<dbReference type="KEGG" id="dfa:DFA_04755"/>
<dbReference type="GeneID" id="14874384"/>
<name>F4PQG2_CACFS</name>
<dbReference type="RefSeq" id="XP_004360476.1">
    <property type="nucleotide sequence ID" value="XM_004360419.1"/>
</dbReference>
<organism evidence="1 2">
    <name type="scientific">Cavenderia fasciculata</name>
    <name type="common">Slime mold</name>
    <name type="synonym">Dictyostelium fasciculatum</name>
    <dbReference type="NCBI Taxonomy" id="261658"/>
    <lineage>
        <taxon>Eukaryota</taxon>
        <taxon>Amoebozoa</taxon>
        <taxon>Evosea</taxon>
        <taxon>Eumycetozoa</taxon>
        <taxon>Dictyostelia</taxon>
        <taxon>Acytosteliales</taxon>
        <taxon>Cavenderiaceae</taxon>
        <taxon>Cavenderia</taxon>
    </lineage>
</organism>
<gene>
    <name evidence="1" type="ORF">DFA_04755</name>
</gene>
<protein>
    <submittedName>
        <fullName evidence="1">Uncharacterized protein</fullName>
    </submittedName>
</protein>
<keyword evidence="2" id="KW-1185">Reference proteome</keyword>
<dbReference type="EMBL" id="GL883009">
    <property type="protein sequence ID" value="EGG22625.1"/>
    <property type="molecule type" value="Genomic_DNA"/>
</dbReference>